<dbReference type="InterPro" id="IPR033858">
    <property type="entry name" value="MPN_RPN7_8"/>
</dbReference>
<dbReference type="PROSITE" id="PS50249">
    <property type="entry name" value="MPN"/>
    <property type="match status" value="1"/>
</dbReference>
<dbReference type="PANTHER" id="PTHR10540:SF7">
    <property type="entry name" value="26S PROTEASOME NON-ATPASE REGULATORY SUBUNIT 7"/>
    <property type="match status" value="1"/>
</dbReference>
<comment type="similarity">
    <text evidence="1">Belongs to the peptidase M67A family.</text>
</comment>
<dbReference type="Pfam" id="PF13012">
    <property type="entry name" value="MitMem_reg"/>
    <property type="match status" value="1"/>
</dbReference>
<dbReference type="GO" id="GO:0008237">
    <property type="term" value="F:metallopeptidase activity"/>
    <property type="evidence" value="ECO:0007669"/>
    <property type="project" value="InterPro"/>
</dbReference>
<dbReference type="InterPro" id="IPR037518">
    <property type="entry name" value="MPN"/>
</dbReference>
<protein>
    <recommendedName>
        <fullName evidence="4">MPN domain-containing protein</fullName>
    </recommendedName>
</protein>
<dbReference type="AlphaFoldDB" id="A0A7S1UX41"/>
<dbReference type="Pfam" id="PF01398">
    <property type="entry name" value="JAB"/>
    <property type="match status" value="1"/>
</dbReference>
<feature type="domain" description="MPN" evidence="4">
    <location>
        <begin position="27"/>
        <end position="164"/>
    </location>
</feature>
<dbReference type="InterPro" id="IPR024969">
    <property type="entry name" value="EIF3F/CSN6-like_C"/>
</dbReference>
<evidence type="ECO:0000256" key="1">
    <source>
        <dbReference type="ARBA" id="ARBA00008568"/>
    </source>
</evidence>
<dbReference type="EMBL" id="HBGK01019687">
    <property type="protein sequence ID" value="CAD9281090.1"/>
    <property type="molecule type" value="Transcribed_RNA"/>
</dbReference>
<feature type="compositionally biased region" description="Basic and acidic residues" evidence="3">
    <location>
        <begin position="1"/>
        <end position="12"/>
    </location>
</feature>
<evidence type="ECO:0000256" key="3">
    <source>
        <dbReference type="SAM" id="MobiDB-lite"/>
    </source>
</evidence>
<dbReference type="InterPro" id="IPR000555">
    <property type="entry name" value="JAMM/MPN+_dom"/>
</dbReference>
<reference evidence="5" key="1">
    <citation type="submission" date="2021-01" db="EMBL/GenBank/DDBJ databases">
        <authorList>
            <person name="Corre E."/>
            <person name="Pelletier E."/>
            <person name="Niang G."/>
            <person name="Scheremetjew M."/>
            <person name="Finn R."/>
            <person name="Kale V."/>
            <person name="Holt S."/>
            <person name="Cochrane G."/>
            <person name="Meng A."/>
            <person name="Brown T."/>
            <person name="Cohen L."/>
        </authorList>
    </citation>
    <scope>NUCLEOTIDE SEQUENCE</scope>
    <source>
        <strain evidence="5">CCMP 410</strain>
    </source>
</reference>
<sequence>MSEETKEVDKETSTTTVSTAPRDVEDVTVHPLVLLSAADHYHRVARGTRKRVVGILLGTVIRGKVDATNSFAVPFEEDNKNPAVFYLDHNYLENMLRMFRKVNAKERVVGFYSTGPQIRPNDLRILDIVQRFVNGPIPPVFCIIDIRPDRQSIPTTAYKVVEEVDSSNQRAHQVKKSFAHVPSMIDAQEAEEVGVEHLLRDINDPTVSTVASLIKAKMAGLSTLTEKLVECKDYLESCVRDERKVNQEIIANMQTILNLLPNLNTDEMVEAMLIKTNDMQMAIYLSALIRSVIALHDLVVNKITYNEEVGNITKELQQTSTSSEPKVEEEKKDEKGDKPTAASDKK</sequence>
<dbReference type="GO" id="GO:0043161">
    <property type="term" value="P:proteasome-mediated ubiquitin-dependent protein catabolic process"/>
    <property type="evidence" value="ECO:0007669"/>
    <property type="project" value="TreeGrafter"/>
</dbReference>
<dbReference type="CDD" id="cd08062">
    <property type="entry name" value="MPN_RPN7_8"/>
    <property type="match status" value="1"/>
</dbReference>
<feature type="compositionally biased region" description="Basic and acidic residues" evidence="3">
    <location>
        <begin position="325"/>
        <end position="346"/>
    </location>
</feature>
<name>A0A7S1UX41_9STRA</name>
<proteinExistence type="inferred from homology"/>
<dbReference type="FunFam" id="3.40.140.10:FF:000013">
    <property type="entry name" value="26S proteasome non-ATPase regulatory subunit 7"/>
    <property type="match status" value="1"/>
</dbReference>
<feature type="region of interest" description="Disordered" evidence="3">
    <location>
        <begin position="314"/>
        <end position="346"/>
    </location>
</feature>
<evidence type="ECO:0000313" key="5">
    <source>
        <dbReference type="EMBL" id="CAD9281090.1"/>
    </source>
</evidence>
<dbReference type="SMART" id="SM00232">
    <property type="entry name" value="JAB_MPN"/>
    <property type="match status" value="1"/>
</dbReference>
<keyword evidence="2" id="KW-0647">Proteasome</keyword>
<accession>A0A7S1UX41</accession>
<dbReference type="GO" id="GO:0048731">
    <property type="term" value="P:system development"/>
    <property type="evidence" value="ECO:0007669"/>
    <property type="project" value="UniProtKB-ARBA"/>
</dbReference>
<dbReference type="Gene3D" id="3.40.140.10">
    <property type="entry name" value="Cytidine Deaminase, domain 2"/>
    <property type="match status" value="1"/>
</dbReference>
<dbReference type="GO" id="GO:0005838">
    <property type="term" value="C:proteasome regulatory particle"/>
    <property type="evidence" value="ECO:0007669"/>
    <property type="project" value="InterPro"/>
</dbReference>
<dbReference type="PANTHER" id="PTHR10540">
    <property type="entry name" value="EUKARYOTIC TRANSLATION INITIATION FACTOR 3 SUBUNIT F-RELATED"/>
    <property type="match status" value="1"/>
</dbReference>
<evidence type="ECO:0000259" key="4">
    <source>
        <dbReference type="PROSITE" id="PS50249"/>
    </source>
</evidence>
<organism evidence="5">
    <name type="scientific">Grammatophora oceanica</name>
    <dbReference type="NCBI Taxonomy" id="210454"/>
    <lineage>
        <taxon>Eukaryota</taxon>
        <taxon>Sar</taxon>
        <taxon>Stramenopiles</taxon>
        <taxon>Ochrophyta</taxon>
        <taxon>Bacillariophyta</taxon>
        <taxon>Fragilariophyceae</taxon>
        <taxon>Fragilariophycidae</taxon>
        <taxon>Rhabdonematales</taxon>
        <taxon>Grammatophoraceae</taxon>
        <taxon>Grammatophora</taxon>
    </lineage>
</organism>
<feature type="compositionally biased region" description="Polar residues" evidence="3">
    <location>
        <begin position="314"/>
        <end position="323"/>
    </location>
</feature>
<evidence type="ECO:0000256" key="2">
    <source>
        <dbReference type="ARBA" id="ARBA00022942"/>
    </source>
</evidence>
<gene>
    <name evidence="5" type="ORF">GOCE00092_LOCUS10000</name>
</gene>
<feature type="region of interest" description="Disordered" evidence="3">
    <location>
        <begin position="1"/>
        <end position="22"/>
    </location>
</feature>